<organism evidence="1 2">
    <name type="scientific">Chryseobacterium oleae</name>
    <dbReference type="NCBI Taxonomy" id="491207"/>
    <lineage>
        <taxon>Bacteria</taxon>
        <taxon>Pseudomonadati</taxon>
        <taxon>Bacteroidota</taxon>
        <taxon>Flavobacteriia</taxon>
        <taxon>Flavobacteriales</taxon>
        <taxon>Weeksellaceae</taxon>
        <taxon>Chryseobacterium group</taxon>
        <taxon>Chryseobacterium</taxon>
    </lineage>
</organism>
<dbReference type="Proteomes" id="UP000198769">
    <property type="component" value="Unassembled WGS sequence"/>
</dbReference>
<name>A0A1I4WPG9_CHROL</name>
<reference evidence="2" key="1">
    <citation type="submission" date="2016-10" db="EMBL/GenBank/DDBJ databases">
        <authorList>
            <person name="Varghese N."/>
            <person name="Submissions S."/>
        </authorList>
    </citation>
    <scope>NUCLEOTIDE SEQUENCE [LARGE SCALE GENOMIC DNA]</scope>
    <source>
        <strain evidence="2">DSM 25575</strain>
    </source>
</reference>
<protein>
    <submittedName>
        <fullName evidence="1">Uncharacterized protein</fullName>
    </submittedName>
</protein>
<proteinExistence type="predicted"/>
<dbReference type="RefSeq" id="WP_090023816.1">
    <property type="nucleotide sequence ID" value="NZ_FOVD01000001.1"/>
</dbReference>
<gene>
    <name evidence="1" type="ORF">SAMN05421594_1435</name>
</gene>
<keyword evidence="2" id="KW-1185">Reference proteome</keyword>
<dbReference type="EMBL" id="FOVD01000001">
    <property type="protein sequence ID" value="SFN15764.1"/>
    <property type="molecule type" value="Genomic_DNA"/>
</dbReference>
<evidence type="ECO:0000313" key="2">
    <source>
        <dbReference type="Proteomes" id="UP000198769"/>
    </source>
</evidence>
<sequence length="73" mass="8626">MLIQELKNKNVKSVIINGIEYFDVRDIRDNHPDLKVDIDKIIIVEKTSYITSDNIHKLTDFDIVMKDFFKSKN</sequence>
<dbReference type="OrthoDB" id="1263498at2"/>
<dbReference type="AlphaFoldDB" id="A0A1I4WPG9"/>
<accession>A0A1I4WPG9</accession>
<evidence type="ECO:0000313" key="1">
    <source>
        <dbReference type="EMBL" id="SFN15764.1"/>
    </source>
</evidence>